<dbReference type="Pfam" id="PF03016">
    <property type="entry name" value="Exostosin_GT47"/>
    <property type="match status" value="2"/>
</dbReference>
<dbReference type="InterPro" id="IPR004263">
    <property type="entry name" value="Exostosin"/>
</dbReference>
<dbReference type="InterPro" id="IPR040911">
    <property type="entry name" value="Exostosin_GT47"/>
</dbReference>
<proteinExistence type="inferred from homology"/>
<evidence type="ECO:0000256" key="2">
    <source>
        <dbReference type="SAM" id="MobiDB-lite"/>
    </source>
</evidence>
<accession>A0A7S3Q7G8</accession>
<feature type="domain" description="Exostosin GT47" evidence="3">
    <location>
        <begin position="461"/>
        <end position="542"/>
    </location>
</feature>
<dbReference type="EMBL" id="HBIO01017319">
    <property type="protein sequence ID" value="CAE0468448.1"/>
    <property type="molecule type" value="Transcribed_RNA"/>
</dbReference>
<dbReference type="PANTHER" id="PTHR11062">
    <property type="entry name" value="EXOSTOSIN HEPARAN SULFATE GLYCOSYLTRANSFERASE -RELATED"/>
    <property type="match status" value="1"/>
</dbReference>
<dbReference type="GO" id="GO:0016757">
    <property type="term" value="F:glycosyltransferase activity"/>
    <property type="evidence" value="ECO:0007669"/>
    <property type="project" value="InterPro"/>
</dbReference>
<feature type="region of interest" description="Disordered" evidence="2">
    <location>
        <begin position="60"/>
        <end position="140"/>
    </location>
</feature>
<evidence type="ECO:0000256" key="1">
    <source>
        <dbReference type="ARBA" id="ARBA00010271"/>
    </source>
</evidence>
<dbReference type="AlphaFoldDB" id="A0A7S3Q7G8"/>
<gene>
    <name evidence="4" type="ORF">CDEB00056_LOCUS13301</name>
</gene>
<feature type="compositionally biased region" description="Basic and acidic residues" evidence="2">
    <location>
        <begin position="83"/>
        <end position="102"/>
    </location>
</feature>
<protein>
    <recommendedName>
        <fullName evidence="3">Exostosin GT47 domain-containing protein</fullName>
    </recommendedName>
</protein>
<feature type="compositionally biased region" description="Low complexity" evidence="2">
    <location>
        <begin position="118"/>
        <end position="139"/>
    </location>
</feature>
<feature type="compositionally biased region" description="Polar residues" evidence="2">
    <location>
        <begin position="69"/>
        <end position="81"/>
    </location>
</feature>
<evidence type="ECO:0000313" key="4">
    <source>
        <dbReference type="EMBL" id="CAE0468448.1"/>
    </source>
</evidence>
<name>A0A7S3Q7G8_9STRA</name>
<feature type="domain" description="Exostosin GT47" evidence="3">
    <location>
        <begin position="160"/>
        <end position="316"/>
    </location>
</feature>
<comment type="similarity">
    <text evidence="1">Belongs to the glycosyltransferase 47 family.</text>
</comment>
<evidence type="ECO:0000259" key="3">
    <source>
        <dbReference type="Pfam" id="PF03016"/>
    </source>
</evidence>
<reference evidence="4" key="1">
    <citation type="submission" date="2021-01" db="EMBL/GenBank/DDBJ databases">
        <authorList>
            <person name="Corre E."/>
            <person name="Pelletier E."/>
            <person name="Niang G."/>
            <person name="Scheremetjew M."/>
            <person name="Finn R."/>
            <person name="Kale V."/>
            <person name="Holt S."/>
            <person name="Cochrane G."/>
            <person name="Meng A."/>
            <person name="Brown T."/>
            <person name="Cohen L."/>
        </authorList>
    </citation>
    <scope>NUCLEOTIDE SEQUENCE</scope>
    <source>
        <strain evidence="4">MM31A-1</strain>
    </source>
</reference>
<sequence length="681" mass="76761">MGSFERSLLASVTIIFLFAAFMNGFQISRVSVNLMDNDNYELSMDEAEAEVKVNVHKDSDTKAGFPVTESLSASVSSNGSDANLDRKDDKEAPEMQEGKEPNENSPEEEDSQKEKETTTTSTSDNNTSSSSSISSSNISKNIATEEDENCIFKDSPLYRSIYVYPIPGTDEWNNDKVDILSEFGKENKHNITYPWVDMQNKLLSEGKGLYVENNPLWNQYTTELLLQSIITHPDSCLRSYDPESASLFYVPYLASVEYHNESLYGGNYDITAQGQALMNVIANQNYTEWEHKFGHTSKYWERRGGSDHILSFGEPMHGLWHPRSRRGNFHFIRSQYQLHSPIVVSVELSTTFVSMYPKCARTNILMPYPNTDGNWFNGNHHQESLKVFAKAGFGDVTDSDAALAAEQELYITKFIKKEEEGNSGKAKSMNTDMDMDMATLEDIRSQPRPLAQAYGAGLHGECESLRRVLKKNYHCTPSQKLQWKLEDTKFQHTYHQGTFCPAPGGDSPSAKRMYDALHAGCIPVILSKDFVWPFSSEFDIEKESPTATSSYIQPDDFSIRLNATDYMVLRYIDNGRCKEQNETHPIGDIQSFLEGLPKEIIQRLREGGRRASDTYAYFKRRKDLPAFPLREGVLPDGGAAHALVAALAERANGALWGDCEAELKTFKNSPTKGDSVRRFKC</sequence>
<dbReference type="PANTHER" id="PTHR11062:SF281">
    <property type="entry name" value="EXOSTOSIN-LIKE 2"/>
    <property type="match status" value="1"/>
</dbReference>
<organism evidence="4">
    <name type="scientific">Chaetoceros debilis</name>
    <dbReference type="NCBI Taxonomy" id="122233"/>
    <lineage>
        <taxon>Eukaryota</taxon>
        <taxon>Sar</taxon>
        <taxon>Stramenopiles</taxon>
        <taxon>Ochrophyta</taxon>
        <taxon>Bacillariophyta</taxon>
        <taxon>Coscinodiscophyceae</taxon>
        <taxon>Chaetocerotophycidae</taxon>
        <taxon>Chaetocerotales</taxon>
        <taxon>Chaetocerotaceae</taxon>
        <taxon>Chaetoceros</taxon>
    </lineage>
</organism>